<evidence type="ECO:0000313" key="4">
    <source>
        <dbReference type="Proteomes" id="UP001264340"/>
    </source>
</evidence>
<reference evidence="3 4" key="1">
    <citation type="submission" date="2023-07" db="EMBL/GenBank/DDBJ databases">
        <title>Sorghum-associated microbial communities from plants grown in Nebraska, USA.</title>
        <authorList>
            <person name="Schachtman D."/>
        </authorList>
    </citation>
    <scope>NUCLEOTIDE SEQUENCE [LARGE SCALE GENOMIC DNA]</scope>
    <source>
        <strain evidence="3 4">DS1316</strain>
    </source>
</reference>
<protein>
    <recommendedName>
        <fullName evidence="5">Toxin CptA</fullName>
    </recommendedName>
</protein>
<dbReference type="Pfam" id="PF07254">
    <property type="entry name" value="Cpta_toxin"/>
    <property type="match status" value="1"/>
</dbReference>
<accession>A0ABU1LTQ5</accession>
<evidence type="ECO:0000256" key="2">
    <source>
        <dbReference type="SAM" id="Phobius"/>
    </source>
</evidence>
<evidence type="ECO:0008006" key="5">
    <source>
        <dbReference type="Google" id="ProtNLM"/>
    </source>
</evidence>
<feature type="transmembrane region" description="Helical" evidence="2">
    <location>
        <begin position="61"/>
        <end position="80"/>
    </location>
</feature>
<gene>
    <name evidence="3" type="ORF">J2804_003310</name>
</gene>
<proteinExistence type="predicted"/>
<keyword evidence="2" id="KW-1133">Transmembrane helix</keyword>
<keyword evidence="2" id="KW-0472">Membrane</keyword>
<evidence type="ECO:0000313" key="3">
    <source>
        <dbReference type="EMBL" id="MDR6409905.1"/>
    </source>
</evidence>
<organism evidence="3 4">
    <name type="scientific">Paraburkholderia terricola</name>
    <dbReference type="NCBI Taxonomy" id="169427"/>
    <lineage>
        <taxon>Bacteria</taxon>
        <taxon>Pseudomonadati</taxon>
        <taxon>Pseudomonadota</taxon>
        <taxon>Betaproteobacteria</taxon>
        <taxon>Burkholderiales</taxon>
        <taxon>Burkholderiaceae</taxon>
        <taxon>Paraburkholderia</taxon>
    </lineage>
</organism>
<feature type="region of interest" description="Disordered" evidence="1">
    <location>
        <begin position="1"/>
        <end position="20"/>
    </location>
</feature>
<keyword evidence="2" id="KW-0812">Transmembrane</keyword>
<dbReference type="EMBL" id="JAVDRP010000005">
    <property type="protein sequence ID" value="MDR6409905.1"/>
    <property type="molecule type" value="Genomic_DNA"/>
</dbReference>
<dbReference type="InterPro" id="IPR009883">
    <property type="entry name" value="YgfX"/>
</dbReference>
<evidence type="ECO:0000256" key="1">
    <source>
        <dbReference type="SAM" id="MobiDB-lite"/>
    </source>
</evidence>
<dbReference type="RefSeq" id="WP_310121761.1">
    <property type="nucleotide sequence ID" value="NZ_JAVDQV010000003.1"/>
</dbReference>
<sequence length="162" mass="16635">MTTRQSATPAPPAASLESATPDGASQRIALRRSVTLRTAAAVFVLIATLAVYTCLAARMGAWWAVPLTLAACALLVLGAARHELARPVAFKLGPDGLSAWDGAGNLLAQGRIAGCSQWTGRLLVLALAPDHGRPCTLMVAVDAIPASAFRELAVLGRRGAGA</sequence>
<name>A0ABU1LTQ5_9BURK</name>
<comment type="caution">
    <text evidence="3">The sequence shown here is derived from an EMBL/GenBank/DDBJ whole genome shotgun (WGS) entry which is preliminary data.</text>
</comment>
<keyword evidence="4" id="KW-1185">Reference proteome</keyword>
<dbReference type="Proteomes" id="UP001264340">
    <property type="component" value="Unassembled WGS sequence"/>
</dbReference>
<feature type="transmembrane region" description="Helical" evidence="2">
    <location>
        <begin position="34"/>
        <end position="55"/>
    </location>
</feature>